<dbReference type="InterPro" id="IPR036322">
    <property type="entry name" value="WD40_repeat_dom_sf"/>
</dbReference>
<dbReference type="STRING" id="66420.A0A194Q9Z9"/>
<accession>A0A194Q9Z9</accession>
<feature type="repeat" description="WD" evidence="3">
    <location>
        <begin position="123"/>
        <end position="156"/>
    </location>
</feature>
<keyword evidence="5" id="KW-1185">Reference proteome</keyword>
<dbReference type="SMART" id="SM00320">
    <property type="entry name" value="WD40"/>
    <property type="match status" value="6"/>
</dbReference>
<sequence length="338" mass="37391">MDNNKTIVPPHLNAEVYRSDTTGTSTLTYLDYIRLHPDGTILVGCSELTGRYWNGGVNITQCEGKNKKFNKTDKNSISLTSGTADGCFVENPNKVLLCEDSGAVSVWTSSDDVWKQWTEELSVAEHDDMVLSVDCLESGKKYITAGADGNVKVWDICDLVCVRNYDSAHTMAVNTVSVRPKSHTFATGSLDQFISLWDENIFQPVCDIVKNNCGIRCLQWLDENRLVFGDDAGVLSILDIRKPGDGTKLIEFPAAVHKIAVKSGTNKLAVCCDNKTVTVCEITSDSKINTIYKNGKLHSGFVRGLSWDSRDEDVLYSVGWDGELCKHNVNEKRTKEDS</sequence>
<organism evidence="4 5">
    <name type="scientific">Papilio xuthus</name>
    <name type="common">Asian swallowtail butterfly</name>
    <dbReference type="NCBI Taxonomy" id="66420"/>
    <lineage>
        <taxon>Eukaryota</taxon>
        <taxon>Metazoa</taxon>
        <taxon>Ecdysozoa</taxon>
        <taxon>Arthropoda</taxon>
        <taxon>Hexapoda</taxon>
        <taxon>Insecta</taxon>
        <taxon>Pterygota</taxon>
        <taxon>Neoptera</taxon>
        <taxon>Endopterygota</taxon>
        <taxon>Lepidoptera</taxon>
        <taxon>Glossata</taxon>
        <taxon>Ditrysia</taxon>
        <taxon>Papilionoidea</taxon>
        <taxon>Papilionidae</taxon>
        <taxon>Papilioninae</taxon>
        <taxon>Papilio</taxon>
    </lineage>
</organism>
<dbReference type="PANTHER" id="PTHR46853">
    <property type="entry name" value="METHYLOSOME PROTEIN 50"/>
    <property type="match status" value="1"/>
</dbReference>
<keyword evidence="3" id="KW-0853">WD repeat</keyword>
<dbReference type="GO" id="GO:0007309">
    <property type="term" value="P:oocyte axis specification"/>
    <property type="evidence" value="ECO:0007669"/>
    <property type="project" value="TreeGrafter"/>
</dbReference>
<dbReference type="PROSITE" id="PS50082">
    <property type="entry name" value="WD_REPEATS_2"/>
    <property type="match status" value="2"/>
</dbReference>
<evidence type="ECO:0000256" key="3">
    <source>
        <dbReference type="PROSITE-ProRule" id="PRU00221"/>
    </source>
</evidence>
<proteinExistence type="predicted"/>
<dbReference type="SUPFAM" id="SSF50978">
    <property type="entry name" value="WD40 repeat-like"/>
    <property type="match status" value="1"/>
</dbReference>
<dbReference type="InterPro" id="IPR052139">
    <property type="entry name" value="Methylosome_Comp_WDR77"/>
</dbReference>
<feature type="repeat" description="WD" evidence="3">
    <location>
        <begin position="166"/>
        <end position="198"/>
    </location>
</feature>
<comment type="subcellular location">
    <subcellularLocation>
        <location evidence="1">Cytoplasm</location>
    </subcellularLocation>
</comment>
<dbReference type="Gene3D" id="2.130.10.10">
    <property type="entry name" value="YVTN repeat-like/Quinoprotein amine dehydrogenase"/>
    <property type="match status" value="1"/>
</dbReference>
<dbReference type="Proteomes" id="UP000053268">
    <property type="component" value="Unassembled WGS sequence"/>
</dbReference>
<reference evidence="4 5" key="1">
    <citation type="journal article" date="2015" name="Nat. Commun.">
        <title>Outbred genome sequencing and CRISPR/Cas9 gene editing in butterflies.</title>
        <authorList>
            <person name="Li X."/>
            <person name="Fan D."/>
            <person name="Zhang W."/>
            <person name="Liu G."/>
            <person name="Zhang L."/>
            <person name="Zhao L."/>
            <person name="Fang X."/>
            <person name="Chen L."/>
            <person name="Dong Y."/>
            <person name="Chen Y."/>
            <person name="Ding Y."/>
            <person name="Zhao R."/>
            <person name="Feng M."/>
            <person name="Zhu Y."/>
            <person name="Feng Y."/>
            <person name="Jiang X."/>
            <person name="Zhu D."/>
            <person name="Xiang H."/>
            <person name="Feng X."/>
            <person name="Li S."/>
            <person name="Wang J."/>
            <person name="Zhang G."/>
            <person name="Kronforst M.R."/>
            <person name="Wang W."/>
        </authorList>
    </citation>
    <scope>NUCLEOTIDE SEQUENCE [LARGE SCALE GENOMIC DNA]</scope>
    <source>
        <strain evidence="4">Ya'a_city_454_Px</strain>
        <tissue evidence="4">Whole body</tissue>
    </source>
</reference>
<gene>
    <name evidence="4" type="ORF">RR46_06111</name>
</gene>
<dbReference type="EMBL" id="KQ459302">
    <property type="protein sequence ID" value="KPJ01815.1"/>
    <property type="molecule type" value="Genomic_DNA"/>
</dbReference>
<dbReference type="PANTHER" id="PTHR46853:SF1">
    <property type="entry name" value="METHYLOSOME PROTEIN 50"/>
    <property type="match status" value="1"/>
</dbReference>
<evidence type="ECO:0000256" key="2">
    <source>
        <dbReference type="ARBA" id="ARBA00022490"/>
    </source>
</evidence>
<protein>
    <submittedName>
        <fullName evidence="4">Methylosome protein 50</fullName>
    </submittedName>
</protein>
<dbReference type="AlphaFoldDB" id="A0A194Q9Z9"/>
<dbReference type="InterPro" id="IPR001680">
    <property type="entry name" value="WD40_rpt"/>
</dbReference>
<name>A0A194Q9Z9_PAPXU</name>
<dbReference type="InterPro" id="IPR015943">
    <property type="entry name" value="WD40/YVTN_repeat-like_dom_sf"/>
</dbReference>
<evidence type="ECO:0000256" key="1">
    <source>
        <dbReference type="ARBA" id="ARBA00004496"/>
    </source>
</evidence>
<dbReference type="PROSITE" id="PS50294">
    <property type="entry name" value="WD_REPEATS_REGION"/>
    <property type="match status" value="2"/>
</dbReference>
<evidence type="ECO:0000313" key="5">
    <source>
        <dbReference type="Proteomes" id="UP000053268"/>
    </source>
</evidence>
<keyword evidence="2" id="KW-0963">Cytoplasm</keyword>
<evidence type="ECO:0000313" key="4">
    <source>
        <dbReference type="EMBL" id="KPJ01815.1"/>
    </source>
</evidence>
<dbReference type="Pfam" id="PF00400">
    <property type="entry name" value="WD40"/>
    <property type="match status" value="2"/>
</dbReference>
<dbReference type="GO" id="GO:0034709">
    <property type="term" value="C:methylosome"/>
    <property type="evidence" value="ECO:0007669"/>
    <property type="project" value="TreeGrafter"/>
</dbReference>